<feature type="transmembrane region" description="Helical" evidence="1">
    <location>
        <begin position="43"/>
        <end position="63"/>
    </location>
</feature>
<evidence type="ECO:0000256" key="1">
    <source>
        <dbReference type="SAM" id="Phobius"/>
    </source>
</evidence>
<feature type="transmembrane region" description="Helical" evidence="1">
    <location>
        <begin position="93"/>
        <end position="113"/>
    </location>
</feature>
<dbReference type="AlphaFoldDB" id="A0A099SZN0"/>
<protein>
    <recommendedName>
        <fullName evidence="4">DUF4064 domain-containing protein</fullName>
    </recommendedName>
</protein>
<evidence type="ECO:0000313" key="3">
    <source>
        <dbReference type="Proteomes" id="UP000029859"/>
    </source>
</evidence>
<proteinExistence type="predicted"/>
<dbReference type="Proteomes" id="UP000029859">
    <property type="component" value="Unassembled WGS sequence"/>
</dbReference>
<reference evidence="2 3" key="1">
    <citation type="submission" date="2014-09" db="EMBL/GenBank/DDBJ databases">
        <title>Draft genome sequence of an obligately methylotrophic methanogen, Methanococcoides methylutens, isolated from marine sediment.</title>
        <authorList>
            <person name="Guan Y."/>
            <person name="Ngugi D.K."/>
            <person name="Blom J."/>
            <person name="Ali S."/>
            <person name="Ferry J.G."/>
            <person name="Stingl U."/>
        </authorList>
    </citation>
    <scope>NUCLEOTIDE SEQUENCE [LARGE SCALE GENOMIC DNA]</scope>
    <source>
        <strain evidence="2 3">DSM 2657</strain>
    </source>
</reference>
<sequence>MFDIHNADKHNKSFAFMTKLFYQSTPFQKTEARRREIMQRKEGKVLGITGGLLAIIAGAYMFAVTVGGLQIGGWGIIYGVPSVFGISDPELIMSAFCLMIMLFGAMGIAGGIYAEKDQLIAGILMIIPAIFGFALLSVMWAPVAAMLILGGIMTIRSGK</sequence>
<keyword evidence="3" id="KW-1185">Reference proteome</keyword>
<dbReference type="EMBL" id="JRHO01000014">
    <property type="protein sequence ID" value="KGK98360.1"/>
    <property type="molecule type" value="Genomic_DNA"/>
</dbReference>
<keyword evidence="1" id="KW-1133">Transmembrane helix</keyword>
<gene>
    <name evidence="2" type="ORF">LI82_11675</name>
</gene>
<evidence type="ECO:0000313" key="2">
    <source>
        <dbReference type="EMBL" id="KGK98360.1"/>
    </source>
</evidence>
<organism evidence="2 3">
    <name type="scientific">Methanococcoides methylutens</name>
    <dbReference type="NCBI Taxonomy" id="2226"/>
    <lineage>
        <taxon>Archaea</taxon>
        <taxon>Methanobacteriati</taxon>
        <taxon>Methanobacteriota</taxon>
        <taxon>Stenosarchaea group</taxon>
        <taxon>Methanomicrobia</taxon>
        <taxon>Methanosarcinales</taxon>
        <taxon>Methanosarcinaceae</taxon>
        <taxon>Methanococcoides</taxon>
    </lineage>
</organism>
<comment type="caution">
    <text evidence="2">The sequence shown here is derived from an EMBL/GenBank/DDBJ whole genome shotgun (WGS) entry which is preliminary data.</text>
</comment>
<keyword evidence="1" id="KW-0812">Transmembrane</keyword>
<keyword evidence="1" id="KW-0472">Membrane</keyword>
<name>A0A099SZN0_METMT</name>
<accession>A0A099SZN0</accession>
<evidence type="ECO:0008006" key="4">
    <source>
        <dbReference type="Google" id="ProtNLM"/>
    </source>
</evidence>
<feature type="transmembrane region" description="Helical" evidence="1">
    <location>
        <begin position="119"/>
        <end position="149"/>
    </location>
</feature>